<evidence type="ECO:0000313" key="1">
    <source>
        <dbReference type="EMBL" id="GAA1990598.1"/>
    </source>
</evidence>
<dbReference type="Proteomes" id="UP001500326">
    <property type="component" value="Unassembled WGS sequence"/>
</dbReference>
<sequence>MTADRIVALDLTRIEAAHLVGLVTQFAELIEESAVSTADPAIGRLVPDAYADDPEAAREFRDLTEDDLLARRRSDAGLVLATLQDAAVIPDDPDDPRLIEQTDIRLDPADVQAWLRTLAAIRLVLADRLGIEGPDDHDEDDPRFGIYDWLGYRLHGLVTAADEGQ</sequence>
<dbReference type="EMBL" id="BAAAOH010000001">
    <property type="protein sequence ID" value="GAA1990598.1"/>
    <property type="molecule type" value="Genomic_DNA"/>
</dbReference>
<comment type="caution">
    <text evidence="1">The sequence shown here is derived from an EMBL/GenBank/DDBJ whole genome shotgun (WGS) entry which is preliminary data.</text>
</comment>
<dbReference type="RefSeq" id="WP_344063280.1">
    <property type="nucleotide sequence ID" value="NZ_BAAAOH010000001.1"/>
</dbReference>
<dbReference type="InterPro" id="IPR018561">
    <property type="entry name" value="AosR"/>
</dbReference>
<evidence type="ECO:0008006" key="3">
    <source>
        <dbReference type="Google" id="ProtNLM"/>
    </source>
</evidence>
<organism evidence="1 2">
    <name type="scientific">Microbacterium pumilum</name>
    <dbReference type="NCBI Taxonomy" id="344165"/>
    <lineage>
        <taxon>Bacteria</taxon>
        <taxon>Bacillati</taxon>
        <taxon>Actinomycetota</taxon>
        <taxon>Actinomycetes</taxon>
        <taxon>Micrococcales</taxon>
        <taxon>Microbacteriaceae</taxon>
        <taxon>Microbacterium</taxon>
    </lineage>
</organism>
<keyword evidence="2" id="KW-1185">Reference proteome</keyword>
<name>A0ABN2SQI7_9MICO</name>
<dbReference type="Pfam" id="PF09438">
    <property type="entry name" value="DUF2017"/>
    <property type="match status" value="1"/>
</dbReference>
<accession>A0ABN2SQI7</accession>
<evidence type="ECO:0000313" key="2">
    <source>
        <dbReference type="Proteomes" id="UP001500326"/>
    </source>
</evidence>
<gene>
    <name evidence="1" type="ORF">GCM10009777_27410</name>
</gene>
<reference evidence="1 2" key="1">
    <citation type="journal article" date="2019" name="Int. J. Syst. Evol. Microbiol.">
        <title>The Global Catalogue of Microorganisms (GCM) 10K type strain sequencing project: providing services to taxonomists for standard genome sequencing and annotation.</title>
        <authorList>
            <consortium name="The Broad Institute Genomics Platform"/>
            <consortium name="The Broad Institute Genome Sequencing Center for Infectious Disease"/>
            <person name="Wu L."/>
            <person name="Ma J."/>
        </authorList>
    </citation>
    <scope>NUCLEOTIDE SEQUENCE [LARGE SCALE GENOMIC DNA]</scope>
    <source>
        <strain evidence="1 2">JCM 14902</strain>
    </source>
</reference>
<proteinExistence type="predicted"/>
<protein>
    <recommendedName>
        <fullName evidence="3">DUF2017 domain-containing protein</fullName>
    </recommendedName>
</protein>